<keyword evidence="3" id="KW-1185">Reference proteome</keyword>
<organism evidence="2 3">
    <name type="scientific">Hypsibius exemplaris</name>
    <name type="common">Freshwater tardigrade</name>
    <dbReference type="NCBI Taxonomy" id="2072580"/>
    <lineage>
        <taxon>Eukaryota</taxon>
        <taxon>Metazoa</taxon>
        <taxon>Ecdysozoa</taxon>
        <taxon>Tardigrada</taxon>
        <taxon>Eutardigrada</taxon>
        <taxon>Parachela</taxon>
        <taxon>Hypsibioidea</taxon>
        <taxon>Hypsibiidae</taxon>
        <taxon>Hypsibius</taxon>
    </lineage>
</organism>
<evidence type="ECO:0000313" key="3">
    <source>
        <dbReference type="Proteomes" id="UP000192578"/>
    </source>
</evidence>
<feature type="compositionally biased region" description="Polar residues" evidence="1">
    <location>
        <begin position="1"/>
        <end position="17"/>
    </location>
</feature>
<dbReference type="AlphaFoldDB" id="A0A1W0WS43"/>
<feature type="region of interest" description="Disordered" evidence="1">
    <location>
        <begin position="95"/>
        <end position="131"/>
    </location>
</feature>
<comment type="caution">
    <text evidence="2">The sequence shown here is derived from an EMBL/GenBank/DDBJ whole genome shotgun (WGS) entry which is preliminary data.</text>
</comment>
<reference evidence="3" key="1">
    <citation type="submission" date="2017-01" db="EMBL/GenBank/DDBJ databases">
        <title>Comparative genomics of anhydrobiosis in the tardigrade Hypsibius dujardini.</title>
        <authorList>
            <person name="Yoshida Y."/>
            <person name="Koutsovoulos G."/>
            <person name="Laetsch D."/>
            <person name="Stevens L."/>
            <person name="Kumar S."/>
            <person name="Horikawa D."/>
            <person name="Ishino K."/>
            <person name="Komine S."/>
            <person name="Tomita M."/>
            <person name="Blaxter M."/>
            <person name="Arakawa K."/>
        </authorList>
    </citation>
    <scope>NUCLEOTIDE SEQUENCE [LARGE SCALE GENOMIC DNA]</scope>
    <source>
        <strain evidence="3">Z151</strain>
    </source>
</reference>
<accession>A0A1W0WS43</accession>
<evidence type="ECO:0000313" key="2">
    <source>
        <dbReference type="EMBL" id="OQV18019.1"/>
    </source>
</evidence>
<dbReference type="Proteomes" id="UP000192578">
    <property type="component" value="Unassembled WGS sequence"/>
</dbReference>
<name>A0A1W0WS43_HYPEX</name>
<proteinExistence type="predicted"/>
<dbReference type="EMBL" id="MTYJ01000054">
    <property type="protein sequence ID" value="OQV18019.1"/>
    <property type="molecule type" value="Genomic_DNA"/>
</dbReference>
<evidence type="ECO:0000256" key="1">
    <source>
        <dbReference type="SAM" id="MobiDB-lite"/>
    </source>
</evidence>
<protein>
    <submittedName>
        <fullName evidence="2">Uncharacterized protein</fullName>
    </submittedName>
</protein>
<sequence length="131" mass="14755">MTTIKLSPQHARTTVDASTPPHAHLSNVKTFERRDEDALPRLKRTIRAATLQCRYRMPWGQIQPFRIEGSAGSGHSSTAMDRYWHRVRVAECQDGPPYGRHHHSNLGGAHTPIPPRKTARLLRDPITGIPP</sequence>
<gene>
    <name evidence="2" type="ORF">BV898_07960</name>
</gene>
<feature type="region of interest" description="Disordered" evidence="1">
    <location>
        <begin position="1"/>
        <end position="23"/>
    </location>
</feature>